<evidence type="ECO:0000256" key="3">
    <source>
        <dbReference type="ARBA" id="ARBA00022664"/>
    </source>
</evidence>
<feature type="compositionally biased region" description="Basic and acidic residues" evidence="8">
    <location>
        <begin position="123"/>
        <end position="133"/>
    </location>
</feature>
<protein>
    <recommendedName>
        <fullName evidence="9">G-patch domain-containing protein</fullName>
    </recommendedName>
</protein>
<feature type="region of interest" description="Disordered" evidence="8">
    <location>
        <begin position="1"/>
        <end position="145"/>
    </location>
</feature>
<dbReference type="PANTHER" id="PTHR23329">
    <property type="entry name" value="TUFTELIN-INTERACTING PROTEIN 11-RELATED"/>
    <property type="match status" value="1"/>
</dbReference>
<dbReference type="EMBL" id="BRXW01000361">
    <property type="protein sequence ID" value="GMH47877.1"/>
    <property type="molecule type" value="Genomic_DNA"/>
</dbReference>
<dbReference type="Pfam" id="PF12457">
    <property type="entry name" value="TIP_N"/>
    <property type="match status" value="1"/>
</dbReference>
<sequence length="944" mass="104365">MDSDDEESLADSSVASSSSNEGFSSDPIASKKRRRDESTYGVFFDDEDDGYADRREKRGRKNKDASKPVSFVSSSAATREEDEEQQPDEEEEDLKLEEELKEKRKEANERFKSLLARGKKREKKVEEKKKEEGEQGFGGAPGLGLGATHGLGLGLGATPGLGLGATPGLGLGATPGLGLGATPGLGLGATPGLGLGATPGLGLGATPGLGLGATPGLGLGAPPPPTNTNSFVKATPTPNPNPMSTPARIDPNLGQWEKHTKGFGMKLLKKMGFKGRLGAQEKGVSKTVEVVVRPGGLGLGFGNFKEQAQLKGNKVFEAQLRGEDVMDEKELTVSKKDRKKKNSMNAIQARLAKEEQWLKTSSKPKSKKKEKVKKYVTAEDLINNAAQSSSQSSANQNNIIDMRGPDTKLVSSSDGLEDSASEITSPIAPQVGDELLFNISHIISNVEMDIQTKAYFKQKEEKKMKELTEKKKLMEESLEKNKKRKSALIQITQSLQSLQQTSAPDPQTVVASFDEIQRTFPDEFDDLNLQSLVPTFVGPHLEKELKKWNVVKYPELASNLLNKWTQLLTPENLQTLFTELMFPSIQRQVSFWDPTDPEPIEKLYESLKSVLPPHTTQTVLDDAILPRVRSFISNEWDATKCPSPPHHFVFPWLPHSDLSDTFPLIRKNIVASLNTQKGWKVKDDSVINLIKPWKKVMDEKHFNALVNKTVVPQLTKTLSTFKINPADQDVETIKAVLAWSDLLQPEILPSLVEGEFVLNWLNVLHEWCDSTSSPTPTLKKELGEFYVGWKGLLAAVISDDVVIEYLHSALCIIEAKCDEVDLETVKPPKRRSMTFNRALERRAKIAQEKETKRRNVQKSTVASNSSYIPGVSMSFKDLAISQAEEKNIRCLITSKAVGGKDVYQWGEKNVTVYFDGNLVYARNFNDDSKEYKLVSLNDLLSNFK</sequence>
<evidence type="ECO:0000256" key="6">
    <source>
        <dbReference type="ARBA" id="ARBA00023242"/>
    </source>
</evidence>
<dbReference type="GO" id="GO:0071008">
    <property type="term" value="C:U2-type post-mRNA release spliceosomal complex"/>
    <property type="evidence" value="ECO:0007669"/>
    <property type="project" value="TreeGrafter"/>
</dbReference>
<dbReference type="SMART" id="SM00443">
    <property type="entry name" value="G_patch"/>
    <property type="match status" value="1"/>
</dbReference>
<feature type="compositionally biased region" description="Acidic residues" evidence="8">
    <location>
        <begin position="80"/>
        <end position="96"/>
    </location>
</feature>
<evidence type="ECO:0000313" key="11">
    <source>
        <dbReference type="Proteomes" id="UP001165122"/>
    </source>
</evidence>
<comment type="similarity">
    <text evidence="2">Belongs to the TFP11/STIP family.</text>
</comment>
<dbReference type="Proteomes" id="UP001165122">
    <property type="component" value="Unassembled WGS sequence"/>
</dbReference>
<gene>
    <name evidence="10" type="ORF">TrLO_g3981</name>
</gene>
<dbReference type="InterPro" id="IPR022159">
    <property type="entry name" value="STIP/TFIP11_N"/>
</dbReference>
<keyword evidence="4" id="KW-0747">Spliceosome</keyword>
<feature type="coiled-coil region" evidence="7">
    <location>
        <begin position="456"/>
        <end position="484"/>
    </location>
</feature>
<dbReference type="PANTHER" id="PTHR23329:SF1">
    <property type="entry name" value="TUFTELIN-INTERACTING PROTEIN 11"/>
    <property type="match status" value="1"/>
</dbReference>
<dbReference type="GO" id="GO:0003676">
    <property type="term" value="F:nucleic acid binding"/>
    <property type="evidence" value="ECO:0007669"/>
    <property type="project" value="InterPro"/>
</dbReference>
<reference evidence="11" key="1">
    <citation type="journal article" date="2023" name="Commun. Biol.">
        <title>Genome analysis of Parmales, the sister group of diatoms, reveals the evolutionary specialization of diatoms from phago-mixotrophs to photoautotrophs.</title>
        <authorList>
            <person name="Ban H."/>
            <person name="Sato S."/>
            <person name="Yoshikawa S."/>
            <person name="Yamada K."/>
            <person name="Nakamura Y."/>
            <person name="Ichinomiya M."/>
            <person name="Sato N."/>
            <person name="Blanc-Mathieu R."/>
            <person name="Endo H."/>
            <person name="Kuwata A."/>
            <person name="Ogata H."/>
        </authorList>
    </citation>
    <scope>NUCLEOTIDE SEQUENCE [LARGE SCALE GENOMIC DNA]</scope>
    <source>
        <strain evidence="11">NIES 3700</strain>
    </source>
</reference>
<accession>A0A9W6Z469</accession>
<feature type="compositionally biased region" description="Low complexity" evidence="8">
    <location>
        <begin position="386"/>
        <end position="400"/>
    </location>
</feature>
<dbReference type="InterPro" id="IPR022783">
    <property type="entry name" value="GCFC_dom"/>
</dbReference>
<evidence type="ECO:0000256" key="8">
    <source>
        <dbReference type="SAM" id="MobiDB-lite"/>
    </source>
</evidence>
<evidence type="ECO:0000256" key="4">
    <source>
        <dbReference type="ARBA" id="ARBA00022728"/>
    </source>
</evidence>
<keyword evidence="3" id="KW-0507">mRNA processing</keyword>
<feature type="compositionally biased region" description="Low complexity" evidence="8">
    <location>
        <begin position="10"/>
        <end position="26"/>
    </location>
</feature>
<dbReference type="InterPro" id="IPR045211">
    <property type="entry name" value="TFP11/STIP/Ntr1"/>
</dbReference>
<dbReference type="Pfam" id="PF01585">
    <property type="entry name" value="G-patch"/>
    <property type="match status" value="1"/>
</dbReference>
<dbReference type="Pfam" id="PF07842">
    <property type="entry name" value="GCFC"/>
    <property type="match status" value="1"/>
</dbReference>
<dbReference type="AlphaFoldDB" id="A0A9W6Z469"/>
<name>A0A9W6Z469_9STRA</name>
<organism evidence="10 11">
    <name type="scientific">Triparma laevis f. longispina</name>
    <dbReference type="NCBI Taxonomy" id="1714387"/>
    <lineage>
        <taxon>Eukaryota</taxon>
        <taxon>Sar</taxon>
        <taxon>Stramenopiles</taxon>
        <taxon>Ochrophyta</taxon>
        <taxon>Bolidophyceae</taxon>
        <taxon>Parmales</taxon>
        <taxon>Triparmaceae</taxon>
        <taxon>Triparma</taxon>
    </lineage>
</organism>
<evidence type="ECO:0000256" key="7">
    <source>
        <dbReference type="SAM" id="Coils"/>
    </source>
</evidence>
<keyword evidence="6" id="KW-0539">Nucleus</keyword>
<feature type="domain" description="G-patch" evidence="9">
    <location>
        <begin position="258"/>
        <end position="302"/>
    </location>
</feature>
<evidence type="ECO:0000256" key="5">
    <source>
        <dbReference type="ARBA" id="ARBA00023187"/>
    </source>
</evidence>
<dbReference type="GO" id="GO:0000390">
    <property type="term" value="P:spliceosomal complex disassembly"/>
    <property type="evidence" value="ECO:0007669"/>
    <property type="project" value="InterPro"/>
</dbReference>
<feature type="compositionally biased region" description="Basic and acidic residues" evidence="8">
    <location>
        <begin position="97"/>
        <end position="112"/>
    </location>
</feature>
<dbReference type="OrthoDB" id="29523at2759"/>
<dbReference type="InterPro" id="IPR000467">
    <property type="entry name" value="G_patch_dom"/>
</dbReference>
<comment type="subcellular location">
    <subcellularLocation>
        <location evidence="1">Nucleus</location>
    </subcellularLocation>
</comment>
<comment type="caution">
    <text evidence="10">The sequence shown here is derived from an EMBL/GenBank/DDBJ whole genome shotgun (WGS) entry which is preliminary data.</text>
</comment>
<keyword evidence="7" id="KW-0175">Coiled coil</keyword>
<feature type="compositionally biased region" description="Basic and acidic residues" evidence="8">
    <location>
        <begin position="51"/>
        <end position="66"/>
    </location>
</feature>
<evidence type="ECO:0000256" key="1">
    <source>
        <dbReference type="ARBA" id="ARBA00004123"/>
    </source>
</evidence>
<evidence type="ECO:0000256" key="2">
    <source>
        <dbReference type="ARBA" id="ARBA00010900"/>
    </source>
</evidence>
<proteinExistence type="inferred from homology"/>
<evidence type="ECO:0000259" key="9">
    <source>
        <dbReference type="SMART" id="SM00443"/>
    </source>
</evidence>
<feature type="compositionally biased region" description="Gly residues" evidence="8">
    <location>
        <begin position="135"/>
        <end position="145"/>
    </location>
</feature>
<evidence type="ECO:0000313" key="10">
    <source>
        <dbReference type="EMBL" id="GMH47877.1"/>
    </source>
</evidence>
<keyword evidence="5" id="KW-0508">mRNA splicing</keyword>
<feature type="region of interest" description="Disordered" evidence="8">
    <location>
        <begin position="386"/>
        <end position="414"/>
    </location>
</feature>
<keyword evidence="11" id="KW-1185">Reference proteome</keyword>